<organism evidence="9 10">
    <name type="scientific">Humicola insolens</name>
    <name type="common">Soft-rot fungus</name>
    <dbReference type="NCBI Taxonomy" id="85995"/>
    <lineage>
        <taxon>Eukaryota</taxon>
        <taxon>Fungi</taxon>
        <taxon>Dikarya</taxon>
        <taxon>Ascomycota</taxon>
        <taxon>Pezizomycotina</taxon>
        <taxon>Sordariomycetes</taxon>
        <taxon>Sordariomycetidae</taxon>
        <taxon>Sordariales</taxon>
        <taxon>Chaetomiaceae</taxon>
        <taxon>Mycothermus</taxon>
    </lineage>
</organism>
<keyword evidence="4" id="KW-0479">Metal-binding</keyword>
<evidence type="ECO:0000256" key="2">
    <source>
        <dbReference type="ARBA" id="ARBA00004921"/>
    </source>
</evidence>
<reference evidence="9 10" key="1">
    <citation type="journal article" date="2024" name="Commun. Biol.">
        <title>Comparative genomic analysis of thermophilic fungi reveals convergent evolutionary adaptations and gene losses.</title>
        <authorList>
            <person name="Steindorff A.S."/>
            <person name="Aguilar-Pontes M.V."/>
            <person name="Robinson A.J."/>
            <person name="Andreopoulos B."/>
            <person name="LaButti K."/>
            <person name="Kuo A."/>
            <person name="Mondo S."/>
            <person name="Riley R."/>
            <person name="Otillar R."/>
            <person name="Haridas S."/>
            <person name="Lipzen A."/>
            <person name="Grimwood J."/>
            <person name="Schmutz J."/>
            <person name="Clum A."/>
            <person name="Reid I.D."/>
            <person name="Moisan M.C."/>
            <person name="Butler G."/>
            <person name="Nguyen T.T.M."/>
            <person name="Dewar K."/>
            <person name="Conant G."/>
            <person name="Drula E."/>
            <person name="Henrissat B."/>
            <person name="Hansel C."/>
            <person name="Singer S."/>
            <person name="Hutchinson M.I."/>
            <person name="de Vries R.P."/>
            <person name="Natvig D.O."/>
            <person name="Powell A.J."/>
            <person name="Tsang A."/>
            <person name="Grigoriev I.V."/>
        </authorList>
    </citation>
    <scope>NUCLEOTIDE SEQUENCE [LARGE SCALE GENOMIC DNA]</scope>
    <source>
        <strain evidence="9 10">CBS 620.91</strain>
    </source>
</reference>
<dbReference type="SUPFAM" id="SSF50129">
    <property type="entry name" value="GroES-like"/>
    <property type="match status" value="1"/>
</dbReference>
<keyword evidence="7" id="KW-0520">NAD</keyword>
<comment type="caution">
    <text evidence="9">The sequence shown here is derived from an EMBL/GenBank/DDBJ whole genome shotgun (WGS) entry which is preliminary data.</text>
</comment>
<dbReference type="InterPro" id="IPR007698">
    <property type="entry name" value="AlaDH/PNT_NAD(H)-bd"/>
</dbReference>
<evidence type="ECO:0000256" key="1">
    <source>
        <dbReference type="ARBA" id="ARBA00001947"/>
    </source>
</evidence>
<evidence type="ECO:0000256" key="7">
    <source>
        <dbReference type="ARBA" id="ARBA00023027"/>
    </source>
</evidence>
<dbReference type="Proteomes" id="UP001583172">
    <property type="component" value="Unassembled WGS sequence"/>
</dbReference>
<evidence type="ECO:0000256" key="5">
    <source>
        <dbReference type="ARBA" id="ARBA00022833"/>
    </source>
</evidence>
<dbReference type="InterPro" id="IPR036291">
    <property type="entry name" value="NAD(P)-bd_dom_sf"/>
</dbReference>
<dbReference type="PANTHER" id="PTHR43161:SF25">
    <property type="entry name" value="ALCOHOL DEHYDROGENASE, PUTATIVE (AFU_ORTHOLOGUE AFUA_1G14390)-RELATED"/>
    <property type="match status" value="1"/>
</dbReference>
<dbReference type="PROSITE" id="PS00059">
    <property type="entry name" value="ADH_ZINC"/>
    <property type="match status" value="1"/>
</dbReference>
<dbReference type="InterPro" id="IPR045306">
    <property type="entry name" value="SDH-like"/>
</dbReference>
<evidence type="ECO:0000259" key="8">
    <source>
        <dbReference type="SMART" id="SM00829"/>
    </source>
</evidence>
<dbReference type="InterPro" id="IPR020843">
    <property type="entry name" value="ER"/>
</dbReference>
<comment type="similarity">
    <text evidence="3">Belongs to the zinc-containing alcohol dehydrogenase family.</text>
</comment>
<keyword evidence="5" id="KW-0862">Zinc</keyword>
<accession>A0ABR3VLN1</accession>
<evidence type="ECO:0000256" key="4">
    <source>
        <dbReference type="ARBA" id="ARBA00022723"/>
    </source>
</evidence>
<protein>
    <recommendedName>
        <fullName evidence="8">Enoyl reductase (ER) domain-containing protein</fullName>
    </recommendedName>
</protein>
<feature type="domain" description="Enoyl reductase (ER)" evidence="8">
    <location>
        <begin position="13"/>
        <end position="347"/>
    </location>
</feature>
<keyword evidence="10" id="KW-1185">Reference proteome</keyword>
<dbReference type="SMART" id="SM00829">
    <property type="entry name" value="PKS_ER"/>
    <property type="match status" value="1"/>
</dbReference>
<sequence>MAQSRVKASVLHGPRDLRLEEHDLEPLGTQDVQVAVKATGLCGSDLHYFNYFRNGDIMVREPLTLGHESAGIVTAVGSEVTALKAGDHVALEVGLPCGNCRYCRGSAYNICPDMRFRSSAKAFPHAQGTLQEIISHPARWCHKLPQTVPLELGALAEPLAVAIHACDRANIVDRVKNDVLVLGAGTVGLLCAAVARSLNQCVAIADIQPDRVRFALDNGFADAGYVVPLTAGGTIDEKLQRAKDLAENIKAKTIYATSPGGLVMVIGMGNPVQTLPISAAALREVDLRGVFRYMDTYPRAIELLAKGNPKLPDLTKLITHRFQGLESIPRAFDTAARVKDDNGKLVLKVMVEM</sequence>
<dbReference type="CDD" id="cd05285">
    <property type="entry name" value="sorbitol_DH"/>
    <property type="match status" value="1"/>
</dbReference>
<dbReference type="Pfam" id="PF08240">
    <property type="entry name" value="ADH_N"/>
    <property type="match status" value="1"/>
</dbReference>
<dbReference type="InterPro" id="IPR011032">
    <property type="entry name" value="GroES-like_sf"/>
</dbReference>
<dbReference type="EMBL" id="JAZGSY010000032">
    <property type="protein sequence ID" value="KAL1842805.1"/>
    <property type="molecule type" value="Genomic_DNA"/>
</dbReference>
<proteinExistence type="inferred from homology"/>
<gene>
    <name evidence="9" type="ORF">VTJ49DRAFT_4134</name>
</gene>
<evidence type="ECO:0000313" key="9">
    <source>
        <dbReference type="EMBL" id="KAL1842805.1"/>
    </source>
</evidence>
<dbReference type="InterPro" id="IPR002328">
    <property type="entry name" value="ADH_Zn_CS"/>
</dbReference>
<evidence type="ECO:0000256" key="6">
    <source>
        <dbReference type="ARBA" id="ARBA00023002"/>
    </source>
</evidence>
<dbReference type="Gene3D" id="3.90.180.10">
    <property type="entry name" value="Medium-chain alcohol dehydrogenases, catalytic domain"/>
    <property type="match status" value="1"/>
</dbReference>
<dbReference type="SUPFAM" id="SSF51735">
    <property type="entry name" value="NAD(P)-binding Rossmann-fold domains"/>
    <property type="match status" value="1"/>
</dbReference>
<evidence type="ECO:0000256" key="3">
    <source>
        <dbReference type="ARBA" id="ARBA00008072"/>
    </source>
</evidence>
<dbReference type="Pfam" id="PF01262">
    <property type="entry name" value="AlaDh_PNT_C"/>
    <property type="match status" value="1"/>
</dbReference>
<comment type="pathway">
    <text evidence="2">Carbohydrate degradation.</text>
</comment>
<dbReference type="PANTHER" id="PTHR43161">
    <property type="entry name" value="SORBITOL DEHYDROGENASE"/>
    <property type="match status" value="1"/>
</dbReference>
<evidence type="ECO:0000313" key="10">
    <source>
        <dbReference type="Proteomes" id="UP001583172"/>
    </source>
</evidence>
<keyword evidence="6" id="KW-0560">Oxidoreductase</keyword>
<comment type="cofactor">
    <cofactor evidence="1">
        <name>Zn(2+)</name>
        <dbReference type="ChEBI" id="CHEBI:29105"/>
    </cofactor>
</comment>
<dbReference type="Gene3D" id="3.40.50.720">
    <property type="entry name" value="NAD(P)-binding Rossmann-like Domain"/>
    <property type="match status" value="1"/>
</dbReference>
<dbReference type="InterPro" id="IPR013154">
    <property type="entry name" value="ADH-like_N"/>
</dbReference>
<name>A0ABR3VLN1_HUMIN</name>